<evidence type="ECO:0000313" key="2">
    <source>
        <dbReference type="EMBL" id="KAE9970581.1"/>
    </source>
</evidence>
<evidence type="ECO:0000313" key="3">
    <source>
        <dbReference type="Proteomes" id="UP000433883"/>
    </source>
</evidence>
<feature type="compositionally biased region" description="Basic and acidic residues" evidence="1">
    <location>
        <begin position="441"/>
        <end position="457"/>
    </location>
</feature>
<sequence>MELQQLLDIAAEITLNVLGQVFQTSKDLEQLAALVRSSLAPHFSYNSRKLIQHHITACPLPCQLRQLLAATVIVASWRHDPPSLRDASTLLEQTLNNEQPMLTPPVSMDPADFFSDWLELRLEAHNYLKEFSRNNLHRAYHIAFERRDRDFTQLDLQPVEAHRILRSYMRFQLLFRMSLIGTEAARNFVSTLTPWELEELRSVNEFLKYEYQRLLQGADSSDLRLRGIPARPDSDIWENSPEICPSPTWLLNSRYISFFEPQPLDSMTRNKFEYLVSPFIEARQNMLDEPLRAKLSLATKSWSDSPRYMGYGLPGTHGSDSDRVDNPYTKNTHFKTIYRGQKVHRKIYHNWALRCGYVFWTPQTLRARTWWDRITAQEWVNDFWTRVAFWYGERRVVDGRTTFCLFNDLKESTKWFARHRPLSMLEDGDSDDDDDSEDNLDEHLDDNLDERIDKHFDDDLDDEESDDDSDDNLDDNWGDKSDNDDEDD</sequence>
<dbReference type="EMBL" id="WNWQ01000322">
    <property type="protein sequence ID" value="KAE9970581.1"/>
    <property type="molecule type" value="Genomic_DNA"/>
</dbReference>
<dbReference type="AlphaFoldDB" id="A0A8H3UJQ4"/>
<gene>
    <name evidence="2" type="ORF">BLS_004853</name>
</gene>
<evidence type="ECO:0000256" key="1">
    <source>
        <dbReference type="SAM" id="MobiDB-lite"/>
    </source>
</evidence>
<feature type="compositionally biased region" description="Acidic residues" evidence="1">
    <location>
        <begin position="458"/>
        <end position="488"/>
    </location>
</feature>
<organism evidence="2 3">
    <name type="scientific">Venturia inaequalis</name>
    <name type="common">Apple scab fungus</name>
    <dbReference type="NCBI Taxonomy" id="5025"/>
    <lineage>
        <taxon>Eukaryota</taxon>
        <taxon>Fungi</taxon>
        <taxon>Dikarya</taxon>
        <taxon>Ascomycota</taxon>
        <taxon>Pezizomycotina</taxon>
        <taxon>Dothideomycetes</taxon>
        <taxon>Pleosporomycetidae</taxon>
        <taxon>Venturiales</taxon>
        <taxon>Venturiaceae</taxon>
        <taxon>Venturia</taxon>
    </lineage>
</organism>
<reference evidence="2 3" key="1">
    <citation type="submission" date="2019-11" db="EMBL/GenBank/DDBJ databases">
        <title>Venturia inaequalis Genome Resource.</title>
        <authorList>
            <person name="Lichtner F.J."/>
        </authorList>
    </citation>
    <scope>NUCLEOTIDE SEQUENCE [LARGE SCALE GENOMIC DNA]</scope>
    <source>
        <strain evidence="2">Bline_iso_100314</strain>
    </source>
</reference>
<feature type="compositionally biased region" description="Acidic residues" evidence="1">
    <location>
        <begin position="426"/>
        <end position="440"/>
    </location>
</feature>
<comment type="caution">
    <text evidence="2">The sequence shown here is derived from an EMBL/GenBank/DDBJ whole genome shotgun (WGS) entry which is preliminary data.</text>
</comment>
<protein>
    <submittedName>
        <fullName evidence="2">Uncharacterized protein</fullName>
    </submittedName>
</protein>
<name>A0A8H3UJQ4_VENIN</name>
<proteinExistence type="predicted"/>
<dbReference type="Proteomes" id="UP000433883">
    <property type="component" value="Unassembled WGS sequence"/>
</dbReference>
<feature type="region of interest" description="Disordered" evidence="1">
    <location>
        <begin position="426"/>
        <end position="488"/>
    </location>
</feature>
<accession>A0A8H3UJQ4</accession>